<feature type="compositionally biased region" description="Low complexity" evidence="1">
    <location>
        <begin position="114"/>
        <end position="126"/>
    </location>
</feature>
<dbReference type="GeneID" id="72062185"/>
<dbReference type="RefSeq" id="XP_047836957.1">
    <property type="nucleotide sequence ID" value="XM_047980999.1"/>
</dbReference>
<name>A0A9Q8V6M4_9HYPO</name>
<evidence type="ECO:0000256" key="1">
    <source>
        <dbReference type="SAM" id="MobiDB-lite"/>
    </source>
</evidence>
<dbReference type="EMBL" id="CP086354">
    <property type="protein sequence ID" value="UNI13476.1"/>
    <property type="molecule type" value="Genomic_DNA"/>
</dbReference>
<proteinExistence type="predicted"/>
<organism evidence="2 3">
    <name type="scientific">Purpureocillium takamizusanense</name>
    <dbReference type="NCBI Taxonomy" id="2060973"/>
    <lineage>
        <taxon>Eukaryota</taxon>
        <taxon>Fungi</taxon>
        <taxon>Dikarya</taxon>
        <taxon>Ascomycota</taxon>
        <taxon>Pezizomycotina</taxon>
        <taxon>Sordariomycetes</taxon>
        <taxon>Hypocreomycetidae</taxon>
        <taxon>Hypocreales</taxon>
        <taxon>Ophiocordycipitaceae</taxon>
        <taxon>Purpureocillium</taxon>
    </lineage>
</organism>
<reference evidence="2" key="1">
    <citation type="submission" date="2021-11" db="EMBL/GenBank/DDBJ databases">
        <title>Purpureocillium_takamizusanense_genome.</title>
        <authorList>
            <person name="Nguyen N.-H."/>
        </authorList>
    </citation>
    <scope>NUCLEOTIDE SEQUENCE</scope>
    <source>
        <strain evidence="2">PT3</strain>
    </source>
</reference>
<keyword evidence="3" id="KW-1185">Reference proteome</keyword>
<dbReference type="KEGG" id="ptkz:JDV02_000219"/>
<evidence type="ECO:0000313" key="2">
    <source>
        <dbReference type="EMBL" id="UNI13476.1"/>
    </source>
</evidence>
<dbReference type="AlphaFoldDB" id="A0A9Q8V6M4"/>
<gene>
    <name evidence="2" type="ORF">JDV02_000219</name>
</gene>
<dbReference type="Proteomes" id="UP000829364">
    <property type="component" value="Chromosome 1"/>
</dbReference>
<evidence type="ECO:0000313" key="3">
    <source>
        <dbReference type="Proteomes" id="UP000829364"/>
    </source>
</evidence>
<protein>
    <submittedName>
        <fullName evidence="2">Uncharacterized protein</fullName>
    </submittedName>
</protein>
<sequence length="227" mass="24192">MSFRCSDLYHPCVFVPPMWTTERTEPTDPCSSSLTARARSGRPKDRYYDGSSGKARPGQARPGPCVPPSSSRLGIPCPGARLTEFGSSSAVRASAPPPRRRAHRDGERRPTPVCPSSSVSGPRGVSQISGPMDRATNQSRPPVKVRAKEGAAPWALAPSSRPRTGASQAGRREDALGTVRRPRCSSIGISSISISISISSRSDGMAMGTWRVVCFVGTVESTGQRQK</sequence>
<feature type="region of interest" description="Disordered" evidence="1">
    <location>
        <begin position="20"/>
        <end position="179"/>
    </location>
</feature>
<accession>A0A9Q8V6M4</accession>